<dbReference type="InterPro" id="IPR056823">
    <property type="entry name" value="TEN-like_YD-shell"/>
</dbReference>
<organism evidence="5 6">
    <name type="scientific">Candidatus Thiodiazotropha taylori</name>
    <dbReference type="NCBI Taxonomy" id="2792791"/>
    <lineage>
        <taxon>Bacteria</taxon>
        <taxon>Pseudomonadati</taxon>
        <taxon>Pseudomonadota</taxon>
        <taxon>Gammaproteobacteria</taxon>
        <taxon>Chromatiales</taxon>
        <taxon>Sedimenticolaceae</taxon>
        <taxon>Candidatus Thiodiazotropha</taxon>
    </lineage>
</organism>
<feature type="domain" description="Teneurin-like YD-shell" evidence="4">
    <location>
        <begin position="361"/>
        <end position="524"/>
    </location>
</feature>
<dbReference type="EMBL" id="JAEPCM010000395">
    <property type="protein sequence ID" value="MCG7946963.1"/>
    <property type="molecule type" value="Genomic_DNA"/>
</dbReference>
<evidence type="ECO:0000259" key="4">
    <source>
        <dbReference type="Pfam" id="PF25023"/>
    </source>
</evidence>
<proteinExistence type="predicted"/>
<evidence type="ECO:0000313" key="6">
    <source>
        <dbReference type="Proteomes" id="UP000886667"/>
    </source>
</evidence>
<dbReference type="InterPro" id="IPR031325">
    <property type="entry name" value="RHS_repeat"/>
</dbReference>
<sequence>MVVKNNLKTSVIELSMLLMVLVWSQSCFAVLCKETDLPVADKMYFNPFVKLDLPPTLSSLVVEACPDDYSYSGLWRYVKAPTEAEPDPPVVLSCYRDAYKTCPHPPGGHCDPSITFACGACDGSSNILRNVTPLPVPYCYGDRVKHICKMNNSDPWYHCKRGYSVGVSPEQCPKIGNPCVPSTGNKIETITDYVSVNGGLKVQRFYKSQGVTDSISRIGKRWQHNYAQRIDGNWNWQEIYNATNLSPIYDTPQLACRYGWNAIRNEAYRGKLNSATARYRDGLCEVSLNSYVVAKLVIHNTLDVRKDHRSSVPIRQVSLVGGRTRTFIKLDGQWQNVDQGTETFKENGAEFILRNQSGETSTYDASGALSSIKFEHGARLIFTYGNGGELVSVSDQFGGRLNYHYNGNNLVSRITTPDGDLNYYYDSEDRLVSVIYPDNSAKIYHYEDSDFPYHLTGITDENNNRYATWQYDEEGRAIVSEHSNGAERIEFIYNPDGTTAVTDANGAQNIYHFTVQKGQMKVDYIEGDRCTTCSGGDIQAYSYDSNGFIASKTDWNGNTTTYTRDDQGRELSRTEASGTPQARTITTTWDTTLNKPLTVTDPEQITEYTYDTEGRLLSRQQSPIQ</sequence>
<dbReference type="PANTHER" id="PTHR32305:SF15">
    <property type="entry name" value="PROTEIN RHSA-RELATED"/>
    <property type="match status" value="1"/>
</dbReference>
<evidence type="ECO:0000256" key="2">
    <source>
        <dbReference type="SAM" id="MobiDB-lite"/>
    </source>
</evidence>
<evidence type="ECO:0000256" key="1">
    <source>
        <dbReference type="ARBA" id="ARBA00022737"/>
    </source>
</evidence>
<comment type="caution">
    <text evidence="5">The sequence shown here is derived from an EMBL/GenBank/DDBJ whole genome shotgun (WGS) entry which is preliminary data.</text>
</comment>
<dbReference type="PANTHER" id="PTHR32305">
    <property type="match status" value="1"/>
</dbReference>
<evidence type="ECO:0000259" key="3">
    <source>
        <dbReference type="Pfam" id="PF20148"/>
    </source>
</evidence>
<dbReference type="InterPro" id="IPR011044">
    <property type="entry name" value="Quino_amine_DH_bsu"/>
</dbReference>
<dbReference type="InterPro" id="IPR006530">
    <property type="entry name" value="YD"/>
</dbReference>
<gene>
    <name evidence="5" type="ORF">JAZ07_11520</name>
</gene>
<keyword evidence="1" id="KW-0677">Repeat</keyword>
<feature type="domain" description="DUF6531" evidence="3">
    <location>
        <begin position="176"/>
        <end position="231"/>
    </location>
</feature>
<protein>
    <submittedName>
        <fullName evidence="5">DUF6531 domain-containing protein</fullName>
    </submittedName>
</protein>
<dbReference type="AlphaFoldDB" id="A0A9E4KD95"/>
<accession>A0A9E4KD95</accession>
<dbReference type="Pfam" id="PF25023">
    <property type="entry name" value="TEN_YD-shell"/>
    <property type="match status" value="1"/>
</dbReference>
<dbReference type="Proteomes" id="UP000886667">
    <property type="component" value="Unassembled WGS sequence"/>
</dbReference>
<reference evidence="5" key="1">
    <citation type="journal article" date="2021" name="Proc. Natl. Acad. Sci. U.S.A.">
        <title>Global biogeography of chemosynthetic symbionts reveals both localized and globally distributed symbiont groups. .</title>
        <authorList>
            <person name="Osvatic J.T."/>
            <person name="Wilkins L.G.E."/>
            <person name="Leibrecht L."/>
            <person name="Leray M."/>
            <person name="Zauner S."/>
            <person name="Polzin J."/>
            <person name="Camacho Y."/>
            <person name="Gros O."/>
            <person name="van Gils J.A."/>
            <person name="Eisen J.A."/>
            <person name="Petersen J.M."/>
            <person name="Yuen B."/>
        </authorList>
    </citation>
    <scope>NUCLEOTIDE SEQUENCE</scope>
    <source>
        <strain evidence="5">MAGclacostrist064TRANS</strain>
    </source>
</reference>
<name>A0A9E4KD95_9GAMM</name>
<dbReference type="Pfam" id="PF20148">
    <property type="entry name" value="DUF6531"/>
    <property type="match status" value="1"/>
</dbReference>
<dbReference type="InterPro" id="IPR050708">
    <property type="entry name" value="T6SS_VgrG/RHS"/>
</dbReference>
<dbReference type="SUPFAM" id="SSF50969">
    <property type="entry name" value="YVTN repeat-like/Quinoprotein amine dehydrogenase"/>
    <property type="match status" value="1"/>
</dbReference>
<dbReference type="InterPro" id="IPR045351">
    <property type="entry name" value="DUF6531"/>
</dbReference>
<dbReference type="NCBIfam" id="TIGR01643">
    <property type="entry name" value="YD_repeat_2x"/>
    <property type="match status" value="2"/>
</dbReference>
<evidence type="ECO:0000313" key="5">
    <source>
        <dbReference type="EMBL" id="MCG7946963.1"/>
    </source>
</evidence>
<feature type="compositionally biased region" description="Basic and acidic residues" evidence="2">
    <location>
        <begin position="563"/>
        <end position="573"/>
    </location>
</feature>
<dbReference type="Pfam" id="PF05593">
    <property type="entry name" value="RHS_repeat"/>
    <property type="match status" value="1"/>
</dbReference>
<dbReference type="PROSITE" id="PS51257">
    <property type="entry name" value="PROKAR_LIPOPROTEIN"/>
    <property type="match status" value="1"/>
</dbReference>
<feature type="region of interest" description="Disordered" evidence="2">
    <location>
        <begin position="559"/>
        <end position="581"/>
    </location>
</feature>
<dbReference type="Gene3D" id="2.180.10.10">
    <property type="entry name" value="RHS repeat-associated core"/>
    <property type="match status" value="1"/>
</dbReference>